<organism evidence="3 4">
    <name type="scientific">Shouchella rhizosphaerae</name>
    <dbReference type="NCBI Taxonomy" id="866786"/>
    <lineage>
        <taxon>Bacteria</taxon>
        <taxon>Bacillati</taxon>
        <taxon>Bacillota</taxon>
        <taxon>Bacilli</taxon>
        <taxon>Bacillales</taxon>
        <taxon>Bacillaceae</taxon>
        <taxon>Shouchella</taxon>
    </lineage>
</organism>
<evidence type="ECO:0000313" key="4">
    <source>
        <dbReference type="Proteomes" id="UP001341136"/>
    </source>
</evidence>
<dbReference type="PROSITE" id="PS51257">
    <property type="entry name" value="PROKAR_LIPOPROTEIN"/>
    <property type="match status" value="1"/>
</dbReference>
<protein>
    <submittedName>
        <fullName evidence="3">Uncharacterized protein</fullName>
    </submittedName>
</protein>
<gene>
    <name evidence="3" type="ORF">V5G21_11585</name>
</gene>
<evidence type="ECO:0000256" key="1">
    <source>
        <dbReference type="SAM" id="MobiDB-lite"/>
    </source>
</evidence>
<evidence type="ECO:0000313" key="3">
    <source>
        <dbReference type="EMBL" id="WWA28407.1"/>
    </source>
</evidence>
<feature type="chain" id="PRO_5046999884" evidence="2">
    <location>
        <begin position="21"/>
        <end position="94"/>
    </location>
</feature>
<evidence type="ECO:0000256" key="2">
    <source>
        <dbReference type="SAM" id="SignalP"/>
    </source>
</evidence>
<feature type="region of interest" description="Disordered" evidence="1">
    <location>
        <begin position="73"/>
        <end position="94"/>
    </location>
</feature>
<accession>A0ABZ2CNI0</accession>
<feature type="signal peptide" evidence="2">
    <location>
        <begin position="1"/>
        <end position="20"/>
    </location>
</feature>
<keyword evidence="4" id="KW-1185">Reference proteome</keyword>
<dbReference type="RefSeq" id="WP_035205377.1">
    <property type="nucleotide sequence ID" value="NZ_CP144921.1"/>
</dbReference>
<proteinExistence type="predicted"/>
<keyword evidence="2" id="KW-0732">Signal</keyword>
<dbReference type="Proteomes" id="UP001341136">
    <property type="component" value="Chromosome"/>
</dbReference>
<reference evidence="3 4" key="1">
    <citation type="submission" date="2024-01" db="EMBL/GenBank/DDBJ databases">
        <title>Culturomics analysis of mouse respiratory tract.</title>
        <authorList>
            <person name="Phillips A.M."/>
            <person name="Collette N.M."/>
            <person name="Mageeney C.M."/>
            <person name="Sinha A."/>
            <person name="Hern K.E."/>
            <person name="Arkin A.P."/>
            <person name="Williams K.P."/>
            <person name="Branda S."/>
        </authorList>
    </citation>
    <scope>NUCLEOTIDE SEQUENCE [LARGE SCALE GENOMIC DNA]</scope>
    <source>
        <strain evidence="3 4">CP20</strain>
    </source>
</reference>
<feature type="compositionally biased region" description="Low complexity" evidence="1">
    <location>
        <begin position="23"/>
        <end position="43"/>
    </location>
</feature>
<name>A0ABZ2CNI0_9BACI</name>
<dbReference type="EMBL" id="CP144921">
    <property type="protein sequence ID" value="WWA28407.1"/>
    <property type="molecule type" value="Genomic_DNA"/>
</dbReference>
<feature type="compositionally biased region" description="Basic and acidic residues" evidence="1">
    <location>
        <begin position="83"/>
        <end position="94"/>
    </location>
</feature>
<feature type="region of interest" description="Disordered" evidence="1">
    <location>
        <begin position="21"/>
        <end position="43"/>
    </location>
</feature>
<sequence>MYRLLAIPMLALVLVGCAEAKDTPQPTNTSQPTNTPQTTDTPQLLRETILNPHVIHLDPKDIPDTNGLEYVEAESHSSYVDPDTGHTIHLERDG</sequence>